<keyword evidence="1" id="KW-0472">Membrane</keyword>
<evidence type="ECO:0000256" key="1">
    <source>
        <dbReference type="SAM" id="Phobius"/>
    </source>
</evidence>
<dbReference type="InterPro" id="IPR040039">
    <property type="entry name" value="PIGX"/>
</dbReference>
<dbReference type="PANTHER" id="PTHR28650:SF1">
    <property type="entry name" value="PHOSPHATIDYLINOSITOL-GLYCAN BIOSYNTHESIS CLASS X PROTEIN"/>
    <property type="match status" value="1"/>
</dbReference>
<proteinExistence type="predicted"/>
<dbReference type="VEuPathDB" id="AmoebaDB:KM1_061770"/>
<dbReference type="VEuPathDB" id="AmoebaDB:EHI7A_027920"/>
<feature type="transmembrane region" description="Helical" evidence="1">
    <location>
        <begin position="494"/>
        <end position="511"/>
    </location>
</feature>
<comment type="caution">
    <text evidence="2">The sequence shown here is derived from an EMBL/GenBank/DDBJ whole genome shotgun (WGS) entry which is preliminary data.</text>
</comment>
<dbReference type="PANTHER" id="PTHR28650">
    <property type="entry name" value="PHOSPHATIDYLINOSITOL-GLYCAN BIOSYNTHESIS CLASS X PROTEIN"/>
    <property type="match status" value="1"/>
</dbReference>
<dbReference type="Proteomes" id="UP000078387">
    <property type="component" value="Unassembled WGS sequence"/>
</dbReference>
<dbReference type="VEuPathDB" id="AmoebaDB:EHI_178650"/>
<reference evidence="2 3" key="1">
    <citation type="submission" date="2016-05" db="EMBL/GenBank/DDBJ databases">
        <title>First whole genome sequencing of Entamoeba histolytica HM1:IMSS-clone-6.</title>
        <authorList>
            <person name="Mukherjee Avik.K."/>
            <person name="Izumyama S."/>
            <person name="Nakada-Tsukui K."/>
            <person name="Nozaki T."/>
        </authorList>
    </citation>
    <scope>NUCLEOTIDE SEQUENCE [LARGE SCALE GENOMIC DNA]</scope>
    <source>
        <strain evidence="2 3">HM1:IMSS clone 6</strain>
    </source>
</reference>
<dbReference type="EMBL" id="BDEQ01000001">
    <property type="protein sequence ID" value="GAT92387.1"/>
    <property type="molecule type" value="Genomic_DNA"/>
</dbReference>
<dbReference type="VEuPathDB" id="AmoebaDB:EHI5A_008460"/>
<name>A0A5K1U388_ENTHI</name>
<evidence type="ECO:0000313" key="2">
    <source>
        <dbReference type="EMBL" id="GAT92387.1"/>
    </source>
</evidence>
<gene>
    <name evidence="2" type="ORF">CL6EHI_178650</name>
</gene>
<dbReference type="VEuPathDB" id="AmoebaDB:EHI8A_025020"/>
<dbReference type="AlphaFoldDB" id="A0A5K1U388"/>
<sequence length="512" mass="59357">MLLFFIFFGVAFSHQSDFTILPSSPTMHISYDIKKNAVKSESALIIAHFNSGFPLPTHLIPKDGTQRIQIATKRPHAVAYNFFRIKEYSSPIEMNIFTLNGNYSNPSERFNEIMNDFAGRKFKEIGEYDSSVIDLIHSTLISVETNYTKDTGDYYFVEMAGDQSYYNYNFTESILQEDRKRKEGKSKYTEMYNYLMDSLDNVRKEWGLDDIQTSERIESIISFDFVNKVFNYSEISVIFNETMTIKYPKIEEDHTRLLTYLTSCGTDIMTKEHVCKFTRHRPANENGQVVTTPQIKRELPKGAFIQHLESPKSNAFKNYSLEVSPLFMNASCFHCSVYYLYNLPSVVYFSEGDIKKITNQKLNLKVVSWLSHYSHLILIQRNTSSFIDSFSIPFHVIPTAISEPFEIQIPLVFQKCPVHCSQHFLLNHLLEYNKNDSSIHEVYETSKINSILFGCTDTTINQVYDPHCEKQIVKGNTPKLITWVDELMKYKNFIIIYTTSIFGLVILAAFFL</sequence>
<organism evidence="2 3">
    <name type="scientific">Entamoeba histolytica</name>
    <dbReference type="NCBI Taxonomy" id="5759"/>
    <lineage>
        <taxon>Eukaryota</taxon>
        <taxon>Amoebozoa</taxon>
        <taxon>Evosea</taxon>
        <taxon>Archamoebae</taxon>
        <taxon>Mastigamoebida</taxon>
        <taxon>Entamoebidae</taxon>
        <taxon>Entamoeba</taxon>
    </lineage>
</organism>
<dbReference type="OMA" id="NDFAGRR"/>
<dbReference type="GO" id="GO:0016020">
    <property type="term" value="C:membrane"/>
    <property type="evidence" value="ECO:0007669"/>
    <property type="project" value="GOC"/>
</dbReference>
<accession>A0A5K1U388</accession>
<evidence type="ECO:0000313" key="3">
    <source>
        <dbReference type="Proteomes" id="UP000078387"/>
    </source>
</evidence>
<keyword evidence="1" id="KW-0812">Transmembrane</keyword>
<keyword evidence="1" id="KW-1133">Transmembrane helix</keyword>
<dbReference type="GO" id="GO:0006506">
    <property type="term" value="P:GPI anchor biosynthetic process"/>
    <property type="evidence" value="ECO:0007669"/>
    <property type="project" value="InterPro"/>
</dbReference>
<protein>
    <submittedName>
        <fullName evidence="2">Uncharacterized protein</fullName>
    </submittedName>
</protein>